<comment type="catalytic activity">
    <reaction evidence="8">
        <text>precorrin-2 + NAD(+) = sirohydrochlorin + NADH + 2 H(+)</text>
        <dbReference type="Rhea" id="RHEA:15613"/>
        <dbReference type="ChEBI" id="CHEBI:15378"/>
        <dbReference type="ChEBI" id="CHEBI:57540"/>
        <dbReference type="ChEBI" id="CHEBI:57945"/>
        <dbReference type="ChEBI" id="CHEBI:58351"/>
        <dbReference type="ChEBI" id="CHEBI:58827"/>
        <dbReference type="EC" id="1.3.1.76"/>
    </reaction>
</comment>
<evidence type="ECO:0000256" key="1">
    <source>
        <dbReference type="ARBA" id="ARBA00004953"/>
    </source>
</evidence>
<evidence type="ECO:0000256" key="3">
    <source>
        <dbReference type="ARBA" id="ARBA00012400"/>
    </source>
</evidence>
<sequence>MPNFFVFAGTTEGRRLVEFLSRCEGTNVCAGVATEYGKTLLPEGVQVFAERLDAEGMASLLQSLRFDCVVDATHPYAALATENIRAACAATDTRYLRLSRPANTPEGCVYVESAERAAEVLAATTGKVLLTTGSKELDAFVRVPGYQERIYPRVLPTVESVQRCLALGFRVQNVIAMQGPFSREMNGATMRQIGASILVTKESGDAGGFSEKLGAARDAGAVAVVIGRPREESGLPYEDAVEALTRDFALRPADTEAEPAAYFPLFSRLSNCKIALFGGGAAALSSAAALLPFCPGLVVITPQPSAELESLGVQIVRRAYMKGDCAGCRLVIAATDNPDVDQAICEEARAAGIPADVPGSPELCDFYLPSLLRRGGVVVGVSAGVDEKKRAREIARELSGRLDQILPGPEAEHQE</sequence>
<dbReference type="GO" id="GO:0016994">
    <property type="term" value="F:precorrin-6A reductase activity"/>
    <property type="evidence" value="ECO:0007669"/>
    <property type="project" value="InterPro"/>
</dbReference>
<dbReference type="Gene3D" id="3.40.50.720">
    <property type="entry name" value="NAD(P)-binding Rossmann-like Domain"/>
    <property type="match status" value="1"/>
</dbReference>
<dbReference type="UniPathway" id="UPA00148"/>
<dbReference type="UniPathway" id="UPA00262">
    <property type="reaction ID" value="UER00222"/>
</dbReference>
<comment type="pathway">
    <text evidence="1">Cofactor biosynthesis; adenosylcobalamin biosynthesis.</text>
</comment>
<dbReference type="EMBL" id="RCHT01000001">
    <property type="protein sequence ID" value="RLL14447.1"/>
    <property type="molecule type" value="Genomic_DNA"/>
</dbReference>
<evidence type="ECO:0000313" key="9">
    <source>
        <dbReference type="EMBL" id="RLL14447.1"/>
    </source>
</evidence>
<evidence type="ECO:0000256" key="8">
    <source>
        <dbReference type="ARBA" id="ARBA00047561"/>
    </source>
</evidence>
<dbReference type="GO" id="GO:0043115">
    <property type="term" value="F:precorrin-2 dehydrogenase activity"/>
    <property type="evidence" value="ECO:0007669"/>
    <property type="project" value="UniProtKB-EC"/>
</dbReference>
<dbReference type="Pfam" id="PF02571">
    <property type="entry name" value="CbiJ"/>
    <property type="match status" value="1"/>
</dbReference>
<organism evidence="9 10">
    <name type="scientific">Anaerotruncus massiliensis</name>
    <name type="common">ex Liu et al. 2021</name>
    <dbReference type="NCBI Taxonomy" id="2321404"/>
    <lineage>
        <taxon>Bacteria</taxon>
        <taxon>Bacillati</taxon>
        <taxon>Bacillota</taxon>
        <taxon>Clostridia</taxon>
        <taxon>Eubacteriales</taxon>
        <taxon>Oscillospiraceae</taxon>
        <taxon>Anaerotruncus</taxon>
    </lineage>
</organism>
<evidence type="ECO:0000256" key="2">
    <source>
        <dbReference type="ARBA" id="ARBA00005010"/>
    </source>
</evidence>
<dbReference type="InterPro" id="IPR006367">
    <property type="entry name" value="Sirohaem_synthase_N"/>
</dbReference>
<dbReference type="NCBIfam" id="TIGR00715">
    <property type="entry name" value="precor6x_red"/>
    <property type="match status" value="1"/>
</dbReference>
<evidence type="ECO:0000256" key="7">
    <source>
        <dbReference type="ARBA" id="ARBA00023244"/>
    </source>
</evidence>
<dbReference type="SUPFAM" id="SSF51735">
    <property type="entry name" value="NAD(P)-binding Rossmann-fold domains"/>
    <property type="match status" value="1"/>
</dbReference>
<evidence type="ECO:0000256" key="4">
    <source>
        <dbReference type="ARBA" id="ARBA00022573"/>
    </source>
</evidence>
<comment type="caution">
    <text evidence="9">The sequence shown here is derived from an EMBL/GenBank/DDBJ whole genome shotgun (WGS) entry which is preliminary data.</text>
</comment>
<dbReference type="InterPro" id="IPR036291">
    <property type="entry name" value="NAD(P)-bd_dom_sf"/>
</dbReference>
<dbReference type="RefSeq" id="WP_121585557.1">
    <property type="nucleotide sequence ID" value="NZ_RCHT01000001.1"/>
</dbReference>
<keyword evidence="7" id="KW-0627">Porphyrin biosynthesis</keyword>
<dbReference type="PROSITE" id="PS51014">
    <property type="entry name" value="COBK_CBIJ"/>
    <property type="match status" value="1"/>
</dbReference>
<dbReference type="PANTHER" id="PTHR36925:SF1">
    <property type="entry name" value="COBALT-PRECORRIN-6A REDUCTASE"/>
    <property type="match status" value="1"/>
</dbReference>
<dbReference type="EC" id="1.3.1.76" evidence="3"/>
<keyword evidence="4" id="KW-0169">Cobalamin biosynthesis</keyword>
<keyword evidence="10" id="KW-1185">Reference proteome</keyword>
<dbReference type="AlphaFoldDB" id="A0A498CPJ5"/>
<accession>A0A498CPJ5</accession>
<reference evidence="9 10" key="1">
    <citation type="submission" date="2018-10" db="EMBL/GenBank/DDBJ databases">
        <title>Anaerotruncus faecis sp. nov., isolated from human feces.</title>
        <authorList>
            <person name="Wang Y.-J."/>
        </authorList>
    </citation>
    <scope>NUCLEOTIDE SEQUENCE [LARGE SCALE GENOMIC DNA]</scope>
    <source>
        <strain evidence="9 10">22A2-44</strain>
    </source>
</reference>
<evidence type="ECO:0000256" key="6">
    <source>
        <dbReference type="ARBA" id="ARBA00023027"/>
    </source>
</evidence>
<keyword evidence="5 9" id="KW-0560">Oxidoreductase</keyword>
<name>A0A498CPJ5_9FIRM</name>
<dbReference type="Proteomes" id="UP000276301">
    <property type="component" value="Unassembled WGS sequence"/>
</dbReference>
<evidence type="ECO:0000256" key="5">
    <source>
        <dbReference type="ARBA" id="ARBA00023002"/>
    </source>
</evidence>
<comment type="pathway">
    <text evidence="2">Porphyrin-containing compound metabolism; siroheme biosynthesis; sirohydrochlorin from precorrin-2: step 1/1.</text>
</comment>
<proteinExistence type="predicted"/>
<gene>
    <name evidence="9" type="primary">cobK</name>
    <name evidence="9" type="ORF">D4A47_00215</name>
</gene>
<dbReference type="PANTHER" id="PTHR36925">
    <property type="entry name" value="COBALT-PRECORRIN-6A REDUCTASE"/>
    <property type="match status" value="1"/>
</dbReference>
<dbReference type="GO" id="GO:0019354">
    <property type="term" value="P:siroheme biosynthetic process"/>
    <property type="evidence" value="ECO:0007669"/>
    <property type="project" value="UniProtKB-UniPathway"/>
</dbReference>
<evidence type="ECO:0000313" key="10">
    <source>
        <dbReference type="Proteomes" id="UP000276301"/>
    </source>
</evidence>
<dbReference type="InterPro" id="IPR003723">
    <property type="entry name" value="Precorrin-6x_reduct"/>
</dbReference>
<dbReference type="GO" id="GO:0009236">
    <property type="term" value="P:cobalamin biosynthetic process"/>
    <property type="evidence" value="ECO:0007669"/>
    <property type="project" value="UniProtKB-UniPathway"/>
</dbReference>
<keyword evidence="6" id="KW-0520">NAD</keyword>
<dbReference type="Pfam" id="PF13241">
    <property type="entry name" value="NAD_binding_7"/>
    <property type="match status" value="1"/>
</dbReference>
<dbReference type="NCBIfam" id="TIGR01470">
    <property type="entry name" value="cysG_Nterm"/>
    <property type="match status" value="1"/>
</dbReference>
<protein>
    <recommendedName>
        <fullName evidence="3">precorrin-2 dehydrogenase</fullName>
        <ecNumber evidence="3">1.3.1.76</ecNumber>
    </recommendedName>
</protein>